<dbReference type="EMBL" id="JOWA01000108">
    <property type="protein sequence ID" value="KEZ41670.1"/>
    <property type="molecule type" value="Genomic_DNA"/>
</dbReference>
<feature type="compositionally biased region" description="Basic and acidic residues" evidence="7">
    <location>
        <begin position="609"/>
        <end position="618"/>
    </location>
</feature>
<feature type="compositionally biased region" description="Basic residues" evidence="7">
    <location>
        <begin position="626"/>
        <end position="635"/>
    </location>
</feature>
<dbReference type="FunFam" id="3.60.130.10:FF:000008">
    <property type="entry name" value="Alpha-ketoglutarate-dependent taurine dioxygenase"/>
    <property type="match status" value="1"/>
</dbReference>
<dbReference type="RefSeq" id="XP_016641469.1">
    <property type="nucleotide sequence ID" value="XM_016788832.1"/>
</dbReference>
<comment type="caution">
    <text evidence="9">The sequence shown here is derived from an EMBL/GenBank/DDBJ whole genome shotgun (WGS) entry which is preliminary data.</text>
</comment>
<feature type="domain" description="TauD/TfdA-like" evidence="8">
    <location>
        <begin position="86"/>
        <end position="351"/>
    </location>
</feature>
<dbReference type="HOGENOM" id="CLU_430924_0_0_1"/>
<dbReference type="KEGG" id="sapo:SAPIO_CDS6830"/>
<name>A0A084G2V8_PSEDA</name>
<dbReference type="GO" id="GO:0005737">
    <property type="term" value="C:cytoplasm"/>
    <property type="evidence" value="ECO:0007669"/>
    <property type="project" value="TreeGrafter"/>
</dbReference>
<feature type="region of interest" description="Disordered" evidence="7">
    <location>
        <begin position="609"/>
        <end position="635"/>
    </location>
</feature>
<dbReference type="VEuPathDB" id="FungiDB:SAPIO_CDS6830"/>
<sequence>MDPAPIDPSIVDVAEPIKDNLGLPDPARRRLLKAGIDLSAGYPYRPARPLYLQDVYNIRNKERPHNERGAVADKSKSALFSAATKVTDLTTYIGTEIEGLQLKDLTDQQKDELALLIAERSVVFFRDQDLSPQQQKALGEYYGEIEVHPQVPQVPGVPGVTVIWPDLAATERPASFRKPGGASRWHTDLVHEKHPAGITHLHNDTVPPVGGDTLWASGYAAYEKLSPEFRRFIDGRKAVYRSAHKYLDREKPEEGPKFIERIHPIVRVHPATGWKTLWVNRAMTDRIVGLDPAESDLILGYLFDVYERNVDIQVRFRWTPNTSVLWDNRITIHNASWDYGGNYPRHGTRVTSLAEAPYFDAAAPTRRQALGLISEGEIEELLHDGSLPNQQPFLDNTQQPQIMSASDQPAPPSTAQWGPISSHGKRLVWSLQDPLESAISVMPENLDPEAPREPYFQQSSTGSNWHRISQEVLIESTVASVTVESADLSNWASSWALLHMEHADADTDDDNSGDENSSNGPCPGCGELPPREYDTLVVEASDKPYVTIHDYITAVHLWLMSLRQDILESRNVWDDEPPNPDTKLIVCPGAPHYVVIDTEENWKCETKNRYDDLNREETPFDNAGPKGKKRKRDED</sequence>
<evidence type="ECO:0000313" key="10">
    <source>
        <dbReference type="Proteomes" id="UP000028545"/>
    </source>
</evidence>
<dbReference type="InterPro" id="IPR051323">
    <property type="entry name" value="AtsK-like"/>
</dbReference>
<keyword evidence="5" id="KW-0560">Oxidoreductase</keyword>
<dbReference type="SUPFAM" id="SSF51197">
    <property type="entry name" value="Clavaminate synthase-like"/>
    <property type="match status" value="1"/>
</dbReference>
<dbReference type="PANTHER" id="PTHR30468:SF9">
    <property type="entry name" value="ALPHA-KETOGLUTARATE-DEPENDENT TAURINE DIOXYGENASE (AFU_ORTHOLOGUE AFUA_3G01010)"/>
    <property type="match status" value="1"/>
</dbReference>
<evidence type="ECO:0000256" key="1">
    <source>
        <dbReference type="ARBA" id="ARBA00001954"/>
    </source>
</evidence>
<comment type="similarity">
    <text evidence="2">Belongs to the TfdA dioxygenase family.</text>
</comment>
<evidence type="ECO:0000256" key="5">
    <source>
        <dbReference type="ARBA" id="ARBA00023002"/>
    </source>
</evidence>
<accession>A0A084G2V8</accession>
<dbReference type="InterPro" id="IPR003819">
    <property type="entry name" value="TauD/TfdA-like"/>
</dbReference>
<dbReference type="AlphaFoldDB" id="A0A084G2V8"/>
<comment type="cofactor">
    <cofactor evidence="1">
        <name>Fe(2+)</name>
        <dbReference type="ChEBI" id="CHEBI:29033"/>
    </cofactor>
</comment>
<dbReference type="Gene3D" id="3.60.130.10">
    <property type="entry name" value="Clavaminate synthase-like"/>
    <property type="match status" value="1"/>
</dbReference>
<proteinExistence type="inferred from homology"/>
<evidence type="ECO:0000313" key="9">
    <source>
        <dbReference type="EMBL" id="KEZ41670.1"/>
    </source>
</evidence>
<keyword evidence="3" id="KW-0479">Metal-binding</keyword>
<evidence type="ECO:0000256" key="4">
    <source>
        <dbReference type="ARBA" id="ARBA00022964"/>
    </source>
</evidence>
<dbReference type="PANTHER" id="PTHR30468">
    <property type="entry name" value="ALPHA-KETOGLUTARATE-DEPENDENT SULFONATE DIOXYGENASE"/>
    <property type="match status" value="1"/>
</dbReference>
<keyword evidence="4" id="KW-0223">Dioxygenase</keyword>
<evidence type="ECO:0000256" key="3">
    <source>
        <dbReference type="ARBA" id="ARBA00022723"/>
    </source>
</evidence>
<dbReference type="GeneID" id="27725902"/>
<evidence type="ECO:0000256" key="7">
    <source>
        <dbReference type="SAM" id="MobiDB-lite"/>
    </source>
</evidence>
<reference evidence="9 10" key="1">
    <citation type="journal article" date="2014" name="Genome Announc.">
        <title>Draft genome sequence of the pathogenic fungus Scedosporium apiospermum.</title>
        <authorList>
            <person name="Vandeputte P."/>
            <person name="Ghamrawi S."/>
            <person name="Rechenmann M."/>
            <person name="Iltis A."/>
            <person name="Giraud S."/>
            <person name="Fleury M."/>
            <person name="Thornton C."/>
            <person name="Delhaes L."/>
            <person name="Meyer W."/>
            <person name="Papon N."/>
            <person name="Bouchara J.P."/>
        </authorList>
    </citation>
    <scope>NUCLEOTIDE SEQUENCE [LARGE SCALE GENOMIC DNA]</scope>
    <source>
        <strain evidence="9 10">IHEM 14462</strain>
    </source>
</reference>
<keyword evidence="10" id="KW-1185">Reference proteome</keyword>
<evidence type="ECO:0000256" key="2">
    <source>
        <dbReference type="ARBA" id="ARBA00005896"/>
    </source>
</evidence>
<dbReference type="OrthoDB" id="10257314at2759"/>
<dbReference type="GO" id="GO:0046872">
    <property type="term" value="F:metal ion binding"/>
    <property type="evidence" value="ECO:0007669"/>
    <property type="project" value="UniProtKB-KW"/>
</dbReference>
<evidence type="ECO:0000256" key="6">
    <source>
        <dbReference type="ARBA" id="ARBA00023004"/>
    </source>
</evidence>
<dbReference type="InterPro" id="IPR042098">
    <property type="entry name" value="TauD-like_sf"/>
</dbReference>
<feature type="region of interest" description="Disordered" evidence="7">
    <location>
        <begin position="504"/>
        <end position="528"/>
    </location>
</feature>
<gene>
    <name evidence="9" type="ORF">SAPIO_CDS6830</name>
</gene>
<dbReference type="Pfam" id="PF02668">
    <property type="entry name" value="TauD"/>
    <property type="match status" value="1"/>
</dbReference>
<evidence type="ECO:0000259" key="8">
    <source>
        <dbReference type="Pfam" id="PF02668"/>
    </source>
</evidence>
<organism evidence="9 10">
    <name type="scientific">Pseudallescheria apiosperma</name>
    <name type="common">Scedosporium apiospermum</name>
    <dbReference type="NCBI Taxonomy" id="563466"/>
    <lineage>
        <taxon>Eukaryota</taxon>
        <taxon>Fungi</taxon>
        <taxon>Dikarya</taxon>
        <taxon>Ascomycota</taxon>
        <taxon>Pezizomycotina</taxon>
        <taxon>Sordariomycetes</taxon>
        <taxon>Hypocreomycetidae</taxon>
        <taxon>Microascales</taxon>
        <taxon>Microascaceae</taxon>
        <taxon>Scedosporium</taxon>
    </lineage>
</organism>
<dbReference type="Proteomes" id="UP000028545">
    <property type="component" value="Unassembled WGS sequence"/>
</dbReference>
<keyword evidence="6" id="KW-0408">Iron</keyword>
<protein>
    <recommendedName>
        <fullName evidence="8">TauD/TfdA-like domain-containing protein</fullName>
    </recommendedName>
</protein>
<dbReference type="GO" id="GO:0016706">
    <property type="term" value="F:2-oxoglutarate-dependent dioxygenase activity"/>
    <property type="evidence" value="ECO:0007669"/>
    <property type="project" value="TreeGrafter"/>
</dbReference>